<feature type="compositionally biased region" description="Basic residues" evidence="1">
    <location>
        <begin position="222"/>
        <end position="234"/>
    </location>
</feature>
<protein>
    <submittedName>
        <fullName evidence="2">Uncharacterized protein</fullName>
    </submittedName>
</protein>
<feature type="region of interest" description="Disordered" evidence="1">
    <location>
        <begin position="1"/>
        <end position="183"/>
    </location>
</feature>
<feature type="region of interest" description="Disordered" evidence="1">
    <location>
        <begin position="198"/>
        <end position="234"/>
    </location>
</feature>
<organism evidence="2 3">
    <name type="scientific">Ditylenchus destructor</name>
    <dbReference type="NCBI Taxonomy" id="166010"/>
    <lineage>
        <taxon>Eukaryota</taxon>
        <taxon>Metazoa</taxon>
        <taxon>Ecdysozoa</taxon>
        <taxon>Nematoda</taxon>
        <taxon>Chromadorea</taxon>
        <taxon>Rhabditida</taxon>
        <taxon>Tylenchina</taxon>
        <taxon>Tylenchomorpha</taxon>
        <taxon>Sphaerularioidea</taxon>
        <taxon>Anguinidae</taxon>
        <taxon>Anguininae</taxon>
        <taxon>Ditylenchus</taxon>
    </lineage>
</organism>
<feature type="compositionally biased region" description="Basic and acidic residues" evidence="1">
    <location>
        <begin position="36"/>
        <end position="50"/>
    </location>
</feature>
<evidence type="ECO:0000313" key="3">
    <source>
        <dbReference type="Proteomes" id="UP001201812"/>
    </source>
</evidence>
<evidence type="ECO:0000313" key="2">
    <source>
        <dbReference type="EMBL" id="KAI1692555.1"/>
    </source>
</evidence>
<dbReference type="AlphaFoldDB" id="A0AAD4MK21"/>
<reference evidence="2" key="1">
    <citation type="submission" date="2022-01" db="EMBL/GenBank/DDBJ databases">
        <title>Genome Sequence Resource for Two Populations of Ditylenchus destructor, the Migratory Endoparasitic Phytonematode.</title>
        <authorList>
            <person name="Zhang H."/>
            <person name="Lin R."/>
            <person name="Xie B."/>
        </authorList>
    </citation>
    <scope>NUCLEOTIDE SEQUENCE</scope>
    <source>
        <strain evidence="2">BazhouSP</strain>
    </source>
</reference>
<dbReference type="Proteomes" id="UP001201812">
    <property type="component" value="Unassembled WGS sequence"/>
</dbReference>
<sequence>MSDQCGSQVQIGLAGSDNSFTPRADLVAGDVGGSHAEAEHPQDLPARDHCQQPSDIGGEVQELRIGDGPDEATPGKRHQHGRQERSGAGPEEPVIEAEHHRHRGERRSAEAGVAIRLPHRRGEQEIHRHQDEQDRHEGGEEARIDMLDGEGTRRRPQECARRRHREAPQVEMPAAPIGDAGRGGFRMRSAACWWRSPRRGARLPPSAREWSAARLPPPSRRSCLRRRRWRGGRR</sequence>
<feature type="compositionally biased region" description="Polar residues" evidence="1">
    <location>
        <begin position="1"/>
        <end position="21"/>
    </location>
</feature>
<name>A0AAD4MK21_9BILA</name>
<evidence type="ECO:0000256" key="1">
    <source>
        <dbReference type="SAM" id="MobiDB-lite"/>
    </source>
</evidence>
<keyword evidence="3" id="KW-1185">Reference proteome</keyword>
<gene>
    <name evidence="2" type="ORF">DdX_21192</name>
</gene>
<dbReference type="EMBL" id="JAKKPZ010000747">
    <property type="protein sequence ID" value="KAI1692555.1"/>
    <property type="molecule type" value="Genomic_DNA"/>
</dbReference>
<feature type="compositionally biased region" description="Basic and acidic residues" evidence="1">
    <location>
        <begin position="120"/>
        <end position="160"/>
    </location>
</feature>
<accession>A0AAD4MK21</accession>
<proteinExistence type="predicted"/>
<comment type="caution">
    <text evidence="2">The sequence shown here is derived from an EMBL/GenBank/DDBJ whole genome shotgun (WGS) entry which is preliminary data.</text>
</comment>